<keyword evidence="4" id="KW-0804">Transcription</keyword>
<evidence type="ECO:0000259" key="8">
    <source>
        <dbReference type="PROSITE" id="PS50110"/>
    </source>
</evidence>
<dbReference type="PRINTS" id="PR00032">
    <property type="entry name" value="HTHARAC"/>
</dbReference>
<evidence type="ECO:0000256" key="3">
    <source>
        <dbReference type="ARBA" id="ARBA00023125"/>
    </source>
</evidence>
<dbReference type="GO" id="GO:0000160">
    <property type="term" value="P:phosphorelay signal transduction system"/>
    <property type="evidence" value="ECO:0007669"/>
    <property type="project" value="InterPro"/>
</dbReference>
<evidence type="ECO:0000256" key="5">
    <source>
        <dbReference type="ARBA" id="ARBA00024867"/>
    </source>
</evidence>
<protein>
    <recommendedName>
        <fullName evidence="1">Stage 0 sporulation protein A homolog</fullName>
    </recommendedName>
</protein>
<dbReference type="SUPFAM" id="SSF52172">
    <property type="entry name" value="CheY-like"/>
    <property type="match status" value="1"/>
</dbReference>
<sequence>MYKVLIVDDEPAVLDMEKRAIRMRVPDFSVVGEAYSVKQAIRLYEELSPDVVLTDIKMPGELGTELIDYIGQKEKGAVCVAVSGYSDFAYVHDSFTKGALDYLLKPVEAGKVEELFLRVKKILKEKDGEDLELPKAKLSGEEMVRSICAYMEKNLSGDNSIVAICGHFGISQPYLSKIFKKHKGCTYNEYLTNYKIERAKALLAQKDAYLIGEIASALGYSDQFYFSKVFKSSVGCTPREYRNRIESN</sequence>
<dbReference type="InterPro" id="IPR011006">
    <property type="entry name" value="CheY-like_superfamily"/>
</dbReference>
<dbReference type="InterPro" id="IPR018060">
    <property type="entry name" value="HTH_AraC"/>
</dbReference>
<dbReference type="PANTHER" id="PTHR43280:SF2">
    <property type="entry name" value="HTH-TYPE TRANSCRIPTIONAL REGULATOR EXSA"/>
    <property type="match status" value="1"/>
</dbReference>
<dbReference type="InterPro" id="IPR018062">
    <property type="entry name" value="HTH_AraC-typ_CS"/>
</dbReference>
<dbReference type="EMBL" id="DVIQ01000056">
    <property type="protein sequence ID" value="HIS31787.1"/>
    <property type="molecule type" value="Genomic_DNA"/>
</dbReference>
<keyword evidence="2" id="KW-0805">Transcription regulation</keyword>
<keyword evidence="6" id="KW-0597">Phosphoprotein</keyword>
<evidence type="ECO:0000256" key="2">
    <source>
        <dbReference type="ARBA" id="ARBA00023015"/>
    </source>
</evidence>
<evidence type="ECO:0000259" key="7">
    <source>
        <dbReference type="PROSITE" id="PS01124"/>
    </source>
</evidence>
<name>A0A9D1JK91_9FIRM</name>
<comment type="caution">
    <text evidence="9">The sequence shown here is derived from an EMBL/GenBank/DDBJ whole genome shotgun (WGS) entry which is preliminary data.</text>
</comment>
<gene>
    <name evidence="9" type="ORF">IAB44_09630</name>
</gene>
<dbReference type="AlphaFoldDB" id="A0A9D1JK91"/>
<dbReference type="Pfam" id="PF12833">
    <property type="entry name" value="HTH_18"/>
    <property type="match status" value="1"/>
</dbReference>
<dbReference type="CDD" id="cd17536">
    <property type="entry name" value="REC_YesN-like"/>
    <property type="match status" value="1"/>
</dbReference>
<dbReference type="InterPro" id="IPR009057">
    <property type="entry name" value="Homeodomain-like_sf"/>
</dbReference>
<dbReference type="Gene3D" id="3.40.50.2300">
    <property type="match status" value="1"/>
</dbReference>
<reference evidence="9" key="1">
    <citation type="submission" date="2020-10" db="EMBL/GenBank/DDBJ databases">
        <authorList>
            <person name="Gilroy R."/>
        </authorList>
    </citation>
    <scope>NUCLEOTIDE SEQUENCE</scope>
    <source>
        <strain evidence="9">CHK190-19873</strain>
    </source>
</reference>
<evidence type="ECO:0000256" key="4">
    <source>
        <dbReference type="ARBA" id="ARBA00023163"/>
    </source>
</evidence>
<dbReference type="GO" id="GO:0043565">
    <property type="term" value="F:sequence-specific DNA binding"/>
    <property type="evidence" value="ECO:0007669"/>
    <property type="project" value="InterPro"/>
</dbReference>
<dbReference type="Pfam" id="PF00072">
    <property type="entry name" value="Response_reg"/>
    <property type="match status" value="1"/>
</dbReference>
<comment type="function">
    <text evidence="5">May play the central regulatory role in sporulation. It may be an element of the effector pathway responsible for the activation of sporulation genes in response to nutritional stress. Spo0A may act in concert with spo0H (a sigma factor) to control the expression of some genes that are critical to the sporulation process.</text>
</comment>
<dbReference type="GO" id="GO:0003700">
    <property type="term" value="F:DNA-binding transcription factor activity"/>
    <property type="evidence" value="ECO:0007669"/>
    <property type="project" value="InterPro"/>
</dbReference>
<evidence type="ECO:0000256" key="1">
    <source>
        <dbReference type="ARBA" id="ARBA00018672"/>
    </source>
</evidence>
<dbReference type="InterPro" id="IPR001789">
    <property type="entry name" value="Sig_transdc_resp-reg_receiver"/>
</dbReference>
<dbReference type="PANTHER" id="PTHR43280">
    <property type="entry name" value="ARAC-FAMILY TRANSCRIPTIONAL REGULATOR"/>
    <property type="match status" value="1"/>
</dbReference>
<feature type="domain" description="Response regulatory" evidence="8">
    <location>
        <begin position="3"/>
        <end position="120"/>
    </location>
</feature>
<feature type="domain" description="HTH araC/xylS-type" evidence="7">
    <location>
        <begin position="145"/>
        <end position="244"/>
    </location>
</feature>
<dbReference type="Gene3D" id="1.10.10.60">
    <property type="entry name" value="Homeodomain-like"/>
    <property type="match status" value="2"/>
</dbReference>
<proteinExistence type="predicted"/>
<dbReference type="SMART" id="SM00342">
    <property type="entry name" value="HTH_ARAC"/>
    <property type="match status" value="1"/>
</dbReference>
<dbReference type="PROSITE" id="PS50110">
    <property type="entry name" value="RESPONSE_REGULATORY"/>
    <property type="match status" value="1"/>
</dbReference>
<organism evidence="9 10">
    <name type="scientific">Candidatus Limivivens intestinipullorum</name>
    <dbReference type="NCBI Taxonomy" id="2840858"/>
    <lineage>
        <taxon>Bacteria</taxon>
        <taxon>Bacillati</taxon>
        <taxon>Bacillota</taxon>
        <taxon>Clostridia</taxon>
        <taxon>Lachnospirales</taxon>
        <taxon>Lachnospiraceae</taxon>
        <taxon>Lachnospiraceae incertae sedis</taxon>
        <taxon>Candidatus Limivivens</taxon>
    </lineage>
</organism>
<evidence type="ECO:0000313" key="10">
    <source>
        <dbReference type="Proteomes" id="UP000823935"/>
    </source>
</evidence>
<dbReference type="PROSITE" id="PS00041">
    <property type="entry name" value="HTH_ARAC_FAMILY_1"/>
    <property type="match status" value="1"/>
</dbReference>
<dbReference type="PROSITE" id="PS01124">
    <property type="entry name" value="HTH_ARAC_FAMILY_2"/>
    <property type="match status" value="1"/>
</dbReference>
<evidence type="ECO:0000256" key="6">
    <source>
        <dbReference type="PROSITE-ProRule" id="PRU00169"/>
    </source>
</evidence>
<reference evidence="9" key="2">
    <citation type="journal article" date="2021" name="PeerJ">
        <title>Extensive microbial diversity within the chicken gut microbiome revealed by metagenomics and culture.</title>
        <authorList>
            <person name="Gilroy R."/>
            <person name="Ravi A."/>
            <person name="Getino M."/>
            <person name="Pursley I."/>
            <person name="Horton D.L."/>
            <person name="Alikhan N.F."/>
            <person name="Baker D."/>
            <person name="Gharbi K."/>
            <person name="Hall N."/>
            <person name="Watson M."/>
            <person name="Adriaenssens E.M."/>
            <person name="Foster-Nyarko E."/>
            <person name="Jarju S."/>
            <person name="Secka A."/>
            <person name="Antonio M."/>
            <person name="Oren A."/>
            <person name="Chaudhuri R.R."/>
            <person name="La Ragione R."/>
            <person name="Hildebrand F."/>
            <person name="Pallen M.J."/>
        </authorList>
    </citation>
    <scope>NUCLEOTIDE SEQUENCE</scope>
    <source>
        <strain evidence="9">CHK190-19873</strain>
    </source>
</reference>
<dbReference type="InterPro" id="IPR020449">
    <property type="entry name" value="Tscrpt_reg_AraC-type_HTH"/>
</dbReference>
<feature type="modified residue" description="4-aspartylphosphate" evidence="6">
    <location>
        <position position="55"/>
    </location>
</feature>
<dbReference type="SUPFAM" id="SSF46689">
    <property type="entry name" value="Homeodomain-like"/>
    <property type="match status" value="2"/>
</dbReference>
<dbReference type="SMART" id="SM00448">
    <property type="entry name" value="REC"/>
    <property type="match status" value="1"/>
</dbReference>
<accession>A0A9D1JK91</accession>
<keyword evidence="3" id="KW-0238">DNA-binding</keyword>
<evidence type="ECO:0000313" key="9">
    <source>
        <dbReference type="EMBL" id="HIS31787.1"/>
    </source>
</evidence>
<dbReference type="Proteomes" id="UP000823935">
    <property type="component" value="Unassembled WGS sequence"/>
</dbReference>